<dbReference type="EC" id="3.4.21.-" evidence="3"/>
<dbReference type="InterPro" id="IPR000223">
    <property type="entry name" value="Pept_S26A_signal_pept_1"/>
</dbReference>
<dbReference type="GO" id="GO:0005743">
    <property type="term" value="C:mitochondrial inner membrane"/>
    <property type="evidence" value="ECO:0007669"/>
    <property type="project" value="UniProtKB-SubCell"/>
</dbReference>
<dbReference type="Proteomes" id="UP000789595">
    <property type="component" value="Unassembled WGS sequence"/>
</dbReference>
<dbReference type="GO" id="GO:0004252">
    <property type="term" value="F:serine-type endopeptidase activity"/>
    <property type="evidence" value="ECO:0007669"/>
    <property type="project" value="InterPro"/>
</dbReference>
<protein>
    <recommendedName>
        <fullName evidence="3">Mitochondrial inner membrane protease subunit</fullName>
        <ecNumber evidence="3">3.4.21.-</ecNumber>
    </recommendedName>
</protein>
<evidence type="ECO:0000256" key="2">
    <source>
        <dbReference type="PIRSR" id="PIRSR600223-1"/>
    </source>
</evidence>
<dbReference type="EMBL" id="CAKKNE010000001">
    <property type="protein sequence ID" value="CAH0366371.1"/>
    <property type="molecule type" value="Genomic_DNA"/>
</dbReference>
<dbReference type="Pfam" id="PF10502">
    <property type="entry name" value="Peptidase_S26"/>
    <property type="match status" value="1"/>
</dbReference>
<dbReference type="GO" id="GO:0006465">
    <property type="term" value="P:signal peptide processing"/>
    <property type="evidence" value="ECO:0007669"/>
    <property type="project" value="InterPro"/>
</dbReference>
<keyword evidence="3" id="KW-0378">Hydrolase</keyword>
<comment type="similarity">
    <text evidence="1 3">Belongs to the peptidase S26 family.</text>
</comment>
<accession>A0A8J2WY60</accession>
<comment type="caution">
    <text evidence="5">The sequence shown here is derived from an EMBL/GenBank/DDBJ whole genome shotgun (WGS) entry which is preliminary data.</text>
</comment>
<keyword evidence="6" id="KW-1185">Reference proteome</keyword>
<dbReference type="CDD" id="cd06530">
    <property type="entry name" value="S26_SPase_I"/>
    <property type="match status" value="1"/>
</dbReference>
<feature type="active site" evidence="2">
    <location>
        <position position="328"/>
    </location>
</feature>
<dbReference type="OrthoDB" id="42172at2759"/>
<sequence>MMRYVLLFTCCHAVQYKVTFKRVSAFAKPGTAVRGDVDDATCPYRFDLYAGGRSRKAGERERSSIIVSTERAVDATWTLRLIGEKVAVEADGGCRFTAKNRESKGVPFVTPEILPRFVDEDGTVCCECDVTEWPPTEAVSWPDALPAADVRPKRELHAGATFVPIWRDLKQRANLGEKGCYGGVDYVVERVSVDGEAAFEAAPGAILTVRPAYPLVRRLERVWPVDVREDEIPVALSSADYTALTGVGFAGVAAAWLAIAGFLATQVGGLVEVPTLSMTPTIEPGDTLVVERVTPRFRSPAVGDVVVFDAPAALKRVSGNSKAQLYVKRVAAVAGDRVRVDDDGGVSVNGAPRRSPAGDRVCDLPEARAELKRVLGDARRSKIAVEELSVPRGSVYVLGDCADVSVDSRVWGPLRTSEIRARPLNTLKGRR</sequence>
<comment type="subcellular location">
    <subcellularLocation>
        <location evidence="3">Mitochondrion inner membrane</location>
    </subcellularLocation>
</comment>
<dbReference type="NCBIfam" id="TIGR02227">
    <property type="entry name" value="sigpep_I_bact"/>
    <property type="match status" value="1"/>
</dbReference>
<dbReference type="InterPro" id="IPR036286">
    <property type="entry name" value="LexA/Signal_pep-like_sf"/>
</dbReference>
<dbReference type="PRINTS" id="PR00727">
    <property type="entry name" value="LEADERPTASE"/>
</dbReference>
<name>A0A8J2WY60_9STRA</name>
<dbReference type="Gene3D" id="2.10.109.10">
    <property type="entry name" value="Umud Fragment, subunit A"/>
    <property type="match status" value="1"/>
</dbReference>
<feature type="active site" evidence="2">
    <location>
        <position position="277"/>
    </location>
</feature>
<evidence type="ECO:0000259" key="4">
    <source>
        <dbReference type="Pfam" id="PF10502"/>
    </source>
</evidence>
<evidence type="ECO:0000313" key="5">
    <source>
        <dbReference type="EMBL" id="CAH0366371.1"/>
    </source>
</evidence>
<dbReference type="PANTHER" id="PTHR43390">
    <property type="entry name" value="SIGNAL PEPTIDASE I"/>
    <property type="match status" value="1"/>
</dbReference>
<dbReference type="InterPro" id="IPR019533">
    <property type="entry name" value="Peptidase_S26"/>
</dbReference>
<reference evidence="5" key="1">
    <citation type="submission" date="2021-11" db="EMBL/GenBank/DDBJ databases">
        <authorList>
            <consortium name="Genoscope - CEA"/>
            <person name="William W."/>
        </authorList>
    </citation>
    <scope>NUCLEOTIDE SEQUENCE</scope>
</reference>
<feature type="domain" description="Peptidase S26" evidence="4">
    <location>
        <begin position="255"/>
        <end position="421"/>
    </location>
</feature>
<evidence type="ECO:0000313" key="6">
    <source>
        <dbReference type="Proteomes" id="UP000789595"/>
    </source>
</evidence>
<proteinExistence type="inferred from homology"/>
<dbReference type="PANTHER" id="PTHR43390:SF1">
    <property type="entry name" value="CHLOROPLAST PROCESSING PEPTIDASE"/>
    <property type="match status" value="1"/>
</dbReference>
<gene>
    <name evidence="5" type="ORF">PECAL_1P28600</name>
</gene>
<keyword evidence="3" id="KW-0472">Membrane</keyword>
<dbReference type="SUPFAM" id="SSF51306">
    <property type="entry name" value="LexA/Signal peptidase"/>
    <property type="match status" value="1"/>
</dbReference>
<keyword evidence="3" id="KW-0999">Mitochondrion inner membrane</keyword>
<keyword evidence="3" id="KW-0645">Protease</keyword>
<dbReference type="AlphaFoldDB" id="A0A8J2WY60"/>
<keyword evidence="3" id="KW-0496">Mitochondrion</keyword>
<organism evidence="5 6">
    <name type="scientific">Pelagomonas calceolata</name>
    <dbReference type="NCBI Taxonomy" id="35677"/>
    <lineage>
        <taxon>Eukaryota</taxon>
        <taxon>Sar</taxon>
        <taxon>Stramenopiles</taxon>
        <taxon>Ochrophyta</taxon>
        <taxon>Pelagophyceae</taxon>
        <taxon>Pelagomonadales</taxon>
        <taxon>Pelagomonadaceae</taxon>
        <taxon>Pelagomonas</taxon>
    </lineage>
</organism>
<evidence type="ECO:0000256" key="3">
    <source>
        <dbReference type="RuleBase" id="RU362041"/>
    </source>
</evidence>
<evidence type="ECO:0000256" key="1">
    <source>
        <dbReference type="ARBA" id="ARBA00009370"/>
    </source>
</evidence>